<organism evidence="1 2">
    <name type="scientific">Plakobranchus ocellatus</name>
    <dbReference type="NCBI Taxonomy" id="259542"/>
    <lineage>
        <taxon>Eukaryota</taxon>
        <taxon>Metazoa</taxon>
        <taxon>Spiralia</taxon>
        <taxon>Lophotrochozoa</taxon>
        <taxon>Mollusca</taxon>
        <taxon>Gastropoda</taxon>
        <taxon>Heterobranchia</taxon>
        <taxon>Euthyneura</taxon>
        <taxon>Panpulmonata</taxon>
        <taxon>Sacoglossa</taxon>
        <taxon>Placobranchoidea</taxon>
        <taxon>Plakobranchidae</taxon>
        <taxon>Plakobranchus</taxon>
    </lineage>
</organism>
<dbReference type="PANTHER" id="PTHR37984:SF5">
    <property type="entry name" value="PROTEIN NYNRIN-LIKE"/>
    <property type="match status" value="1"/>
</dbReference>
<dbReference type="PANTHER" id="PTHR37984">
    <property type="entry name" value="PROTEIN CBG26694"/>
    <property type="match status" value="1"/>
</dbReference>
<gene>
    <name evidence="1" type="ORF">PoB_005606700</name>
</gene>
<dbReference type="Gene3D" id="3.30.70.270">
    <property type="match status" value="1"/>
</dbReference>
<dbReference type="InterPro" id="IPR050951">
    <property type="entry name" value="Retrovirus_Pol_polyprotein"/>
</dbReference>
<reference evidence="1 2" key="1">
    <citation type="journal article" date="2021" name="Elife">
        <title>Chloroplast acquisition without the gene transfer in kleptoplastic sea slugs, Plakobranchus ocellatus.</title>
        <authorList>
            <person name="Maeda T."/>
            <person name="Takahashi S."/>
            <person name="Yoshida T."/>
            <person name="Shimamura S."/>
            <person name="Takaki Y."/>
            <person name="Nagai Y."/>
            <person name="Toyoda A."/>
            <person name="Suzuki Y."/>
            <person name="Arimoto A."/>
            <person name="Ishii H."/>
            <person name="Satoh N."/>
            <person name="Nishiyama T."/>
            <person name="Hasebe M."/>
            <person name="Maruyama T."/>
            <person name="Minagawa J."/>
            <person name="Obokata J."/>
            <person name="Shigenobu S."/>
        </authorList>
    </citation>
    <scope>NUCLEOTIDE SEQUENCE [LARGE SCALE GENOMIC DNA]</scope>
</reference>
<evidence type="ECO:0000313" key="2">
    <source>
        <dbReference type="Proteomes" id="UP000735302"/>
    </source>
</evidence>
<dbReference type="InterPro" id="IPR043502">
    <property type="entry name" value="DNA/RNA_pol_sf"/>
</dbReference>
<protein>
    <submittedName>
        <fullName evidence="1">Retrovirus-related pol polyprotein from transposon 17.6</fullName>
    </submittedName>
</protein>
<dbReference type="InterPro" id="IPR043128">
    <property type="entry name" value="Rev_trsase/Diguanyl_cyclase"/>
</dbReference>
<accession>A0AAV4CDI7</accession>
<dbReference type="SUPFAM" id="SSF56672">
    <property type="entry name" value="DNA/RNA polymerases"/>
    <property type="match status" value="1"/>
</dbReference>
<dbReference type="Proteomes" id="UP000735302">
    <property type="component" value="Unassembled WGS sequence"/>
</dbReference>
<dbReference type="EMBL" id="BLXT01006168">
    <property type="protein sequence ID" value="GFO29562.1"/>
    <property type="molecule type" value="Genomic_DNA"/>
</dbReference>
<proteinExistence type="predicted"/>
<sequence>MKITPVFGAEIWKSRNRLITVLLRARTCGLKLNRAKSEFAKTELQYLGHIMTSASLRVDESKISAIKNMPSPQNKRIDEILGHDDLLDKIYSKHVTTQTTLTSTPRKRQLVSLGYKPRRCCR</sequence>
<keyword evidence="2" id="KW-1185">Reference proteome</keyword>
<comment type="caution">
    <text evidence="1">The sequence shown here is derived from an EMBL/GenBank/DDBJ whole genome shotgun (WGS) entry which is preliminary data.</text>
</comment>
<name>A0AAV4CDI7_9GAST</name>
<evidence type="ECO:0000313" key="1">
    <source>
        <dbReference type="EMBL" id="GFO29562.1"/>
    </source>
</evidence>
<dbReference type="AlphaFoldDB" id="A0AAV4CDI7"/>